<evidence type="ECO:0000256" key="1">
    <source>
        <dbReference type="SAM" id="MobiDB-lite"/>
    </source>
</evidence>
<sequence>LPGMRADTGVSPPPTGPSVSPLTGEIYRESGASSRGSRKIWVGSGWAASAFGSEW</sequence>
<feature type="non-terminal residue" evidence="2">
    <location>
        <position position="1"/>
    </location>
</feature>
<keyword evidence="3" id="KW-1185">Reference proteome</keyword>
<proteinExistence type="predicted"/>
<feature type="region of interest" description="Disordered" evidence="1">
    <location>
        <begin position="1"/>
        <end position="23"/>
    </location>
</feature>
<dbReference type="Proteomes" id="UP000708208">
    <property type="component" value="Unassembled WGS sequence"/>
</dbReference>
<comment type="caution">
    <text evidence="2">The sequence shown here is derived from an EMBL/GenBank/DDBJ whole genome shotgun (WGS) entry which is preliminary data.</text>
</comment>
<evidence type="ECO:0000313" key="2">
    <source>
        <dbReference type="EMBL" id="CAG7725324.1"/>
    </source>
</evidence>
<reference evidence="2" key="1">
    <citation type="submission" date="2021-06" db="EMBL/GenBank/DDBJ databases">
        <authorList>
            <person name="Hodson N. C."/>
            <person name="Mongue J. A."/>
            <person name="Jaron S. K."/>
        </authorList>
    </citation>
    <scope>NUCLEOTIDE SEQUENCE</scope>
</reference>
<gene>
    <name evidence="2" type="ORF">AFUS01_LOCUS14288</name>
</gene>
<name>A0A8J2JRV0_9HEXA</name>
<accession>A0A8J2JRV0</accession>
<protein>
    <submittedName>
        <fullName evidence="2">Uncharacterized protein</fullName>
    </submittedName>
</protein>
<evidence type="ECO:0000313" key="3">
    <source>
        <dbReference type="Proteomes" id="UP000708208"/>
    </source>
</evidence>
<dbReference type="EMBL" id="CAJVCH010120452">
    <property type="protein sequence ID" value="CAG7725324.1"/>
    <property type="molecule type" value="Genomic_DNA"/>
</dbReference>
<organism evidence="2 3">
    <name type="scientific">Allacma fusca</name>
    <dbReference type="NCBI Taxonomy" id="39272"/>
    <lineage>
        <taxon>Eukaryota</taxon>
        <taxon>Metazoa</taxon>
        <taxon>Ecdysozoa</taxon>
        <taxon>Arthropoda</taxon>
        <taxon>Hexapoda</taxon>
        <taxon>Collembola</taxon>
        <taxon>Symphypleona</taxon>
        <taxon>Sminthuridae</taxon>
        <taxon>Allacma</taxon>
    </lineage>
</organism>
<dbReference type="AlphaFoldDB" id="A0A8J2JRV0"/>